<dbReference type="InterPro" id="IPR029070">
    <property type="entry name" value="Chitinase_insertion_sf"/>
</dbReference>
<dbReference type="Proteomes" id="UP000319865">
    <property type="component" value="Unassembled WGS sequence"/>
</dbReference>
<dbReference type="PANTHER" id="PTHR46066:SF2">
    <property type="entry name" value="CHITINASE DOMAIN-CONTAINING PROTEIN 1"/>
    <property type="match status" value="1"/>
</dbReference>
<dbReference type="AlphaFoldDB" id="A0A543P1C0"/>
<dbReference type="GO" id="GO:0008061">
    <property type="term" value="F:chitin binding"/>
    <property type="evidence" value="ECO:0007669"/>
    <property type="project" value="InterPro"/>
</dbReference>
<dbReference type="RefSeq" id="WP_142027808.1">
    <property type="nucleotide sequence ID" value="NZ_VFQE01000002.1"/>
</dbReference>
<gene>
    <name evidence="2" type="ORF">FHU33_4588</name>
</gene>
<keyword evidence="3" id="KW-1185">Reference proteome</keyword>
<dbReference type="GO" id="GO:0016787">
    <property type="term" value="F:hydrolase activity"/>
    <property type="evidence" value="ECO:0007669"/>
    <property type="project" value="UniProtKB-KW"/>
</dbReference>
<dbReference type="Gene3D" id="3.10.50.10">
    <property type="match status" value="1"/>
</dbReference>
<dbReference type="Pfam" id="PF00704">
    <property type="entry name" value="Glyco_hydro_18"/>
    <property type="match status" value="1"/>
</dbReference>
<name>A0A543P1C0_9ACTN</name>
<evidence type="ECO:0000313" key="3">
    <source>
        <dbReference type="Proteomes" id="UP000319865"/>
    </source>
</evidence>
<dbReference type="PANTHER" id="PTHR46066">
    <property type="entry name" value="CHITINASE DOMAIN-CONTAINING PROTEIN 1 FAMILY MEMBER"/>
    <property type="match status" value="1"/>
</dbReference>
<keyword evidence="2" id="KW-0378">Hydrolase</keyword>
<feature type="domain" description="GH18" evidence="1">
    <location>
        <begin position="37"/>
        <end position="353"/>
    </location>
</feature>
<dbReference type="GO" id="GO:0005975">
    <property type="term" value="P:carbohydrate metabolic process"/>
    <property type="evidence" value="ECO:0007669"/>
    <property type="project" value="InterPro"/>
</dbReference>
<dbReference type="Gene3D" id="3.20.20.80">
    <property type="entry name" value="Glycosidases"/>
    <property type="match status" value="1"/>
</dbReference>
<comment type="caution">
    <text evidence="2">The sequence shown here is derived from an EMBL/GenBank/DDBJ whole genome shotgun (WGS) entry which is preliminary data.</text>
</comment>
<dbReference type="InterPro" id="IPR011583">
    <property type="entry name" value="Chitinase_II/V-like_cat"/>
</dbReference>
<dbReference type="SMART" id="SM00636">
    <property type="entry name" value="Glyco_18"/>
    <property type="match status" value="1"/>
</dbReference>
<reference evidence="2 3" key="1">
    <citation type="submission" date="2019-06" db="EMBL/GenBank/DDBJ databases">
        <title>Sequencing the genomes of 1000 actinobacteria strains.</title>
        <authorList>
            <person name="Klenk H.-P."/>
        </authorList>
    </citation>
    <scope>NUCLEOTIDE SEQUENCE [LARGE SCALE GENOMIC DNA]</scope>
    <source>
        <strain evidence="2 3">DSM 46837</strain>
    </source>
</reference>
<evidence type="ECO:0000313" key="2">
    <source>
        <dbReference type="EMBL" id="TQN37915.1"/>
    </source>
</evidence>
<organism evidence="2 3">
    <name type="scientific">Blastococcus colisei</name>
    <dbReference type="NCBI Taxonomy" id="1564162"/>
    <lineage>
        <taxon>Bacteria</taxon>
        <taxon>Bacillati</taxon>
        <taxon>Actinomycetota</taxon>
        <taxon>Actinomycetes</taxon>
        <taxon>Geodermatophilales</taxon>
        <taxon>Geodermatophilaceae</taxon>
        <taxon>Blastococcus</taxon>
    </lineage>
</organism>
<dbReference type="InterPro" id="IPR017853">
    <property type="entry name" value="GH"/>
</dbReference>
<evidence type="ECO:0000259" key="1">
    <source>
        <dbReference type="PROSITE" id="PS51910"/>
    </source>
</evidence>
<dbReference type="InterPro" id="IPR001223">
    <property type="entry name" value="Glyco_hydro18_cat"/>
</dbReference>
<proteinExistence type="predicted"/>
<dbReference type="EMBL" id="VFQE01000002">
    <property type="protein sequence ID" value="TQN37915.1"/>
    <property type="molecule type" value="Genomic_DNA"/>
</dbReference>
<dbReference type="OrthoDB" id="99456at2"/>
<dbReference type="SUPFAM" id="SSF51445">
    <property type="entry name" value="(Trans)glycosidases"/>
    <property type="match status" value="1"/>
</dbReference>
<protein>
    <submittedName>
        <fullName evidence="2">Glycosyl hydrolase family 18 (Putative chitinase)</fullName>
    </submittedName>
</protein>
<dbReference type="PROSITE" id="PS51910">
    <property type="entry name" value="GH18_2"/>
    <property type="match status" value="1"/>
</dbReference>
<sequence length="353" mass="37561">MSRRRWIYGSAVVVVAVLAVAAALTLPGKLADRDRPLVAAAWLPVWDERAAESLRPALDVGGVTEVSPTWATVGLDGELVVTPPTAEVLDRLEAAGARLLPTVQNFADGSWQGELVAELLRDPARELAHREALVDLALANDWDGIDIDYEALPPTAGPQFIDFLTALGADLDEHGLDLTVAVPARSADEDPGTLAYSYQLLGRVADQVRVMTYDHSWSTSDAGPVAPLDWVSSVIDYAVERVPADKLMLGLPTYGYDWVGTRGEVIGAAEAAALAAEVGAEPAWYEGAASRTFSYVRDGEQHTVWYEDARSLQAAQDLAVEAGLRGVAIWQLGGEDPDVWPALAAVTGGGNPS</sequence>
<accession>A0A543P1C0</accession>